<organism evidence="4 5">
    <name type="scientific">Eilatimonas milleporae</name>
    <dbReference type="NCBI Taxonomy" id="911205"/>
    <lineage>
        <taxon>Bacteria</taxon>
        <taxon>Pseudomonadati</taxon>
        <taxon>Pseudomonadota</taxon>
        <taxon>Alphaproteobacteria</taxon>
        <taxon>Kordiimonadales</taxon>
        <taxon>Kordiimonadaceae</taxon>
        <taxon>Eilatimonas</taxon>
    </lineage>
</organism>
<dbReference type="EMBL" id="REFR01000009">
    <property type="protein sequence ID" value="RMB12450.1"/>
    <property type="molecule type" value="Genomic_DNA"/>
</dbReference>
<comment type="caution">
    <text evidence="4">The sequence shown here is derived from an EMBL/GenBank/DDBJ whole genome shotgun (WGS) entry which is preliminary data.</text>
</comment>
<evidence type="ECO:0000256" key="1">
    <source>
        <dbReference type="ARBA" id="ARBA00022679"/>
    </source>
</evidence>
<evidence type="ECO:0000313" key="4">
    <source>
        <dbReference type="EMBL" id="RMB12450.1"/>
    </source>
</evidence>
<evidence type="ECO:0000259" key="2">
    <source>
        <dbReference type="Pfam" id="PF00534"/>
    </source>
</evidence>
<evidence type="ECO:0000313" key="5">
    <source>
        <dbReference type="Proteomes" id="UP000271227"/>
    </source>
</evidence>
<dbReference type="SUPFAM" id="SSF53756">
    <property type="entry name" value="UDP-Glycosyltransferase/glycogen phosphorylase"/>
    <property type="match status" value="1"/>
</dbReference>
<evidence type="ECO:0000259" key="3">
    <source>
        <dbReference type="Pfam" id="PF12000"/>
    </source>
</evidence>
<dbReference type="RefSeq" id="WP_121937621.1">
    <property type="nucleotide sequence ID" value="NZ_REFR01000009.1"/>
</dbReference>
<accession>A0A3M0CV38</accession>
<dbReference type="GO" id="GO:0016757">
    <property type="term" value="F:glycosyltransferase activity"/>
    <property type="evidence" value="ECO:0007669"/>
    <property type="project" value="InterPro"/>
</dbReference>
<sequence length="407" mass="46281">MKILFIHNNFPGQYRRIYQYLGQFPDYEMAVATLATNKQDFDLPSVRYRPHREPRNNIHPSLVSTEAAVLMGQAAYKALLKVRDSGKAPDIILSHSGWGASLFLKDLFPDAKLLNYYEWYYHCHGSDGEFLRDEPYGPDDEIRLRMKNTPILQDLSIMDWGQSPTAFQHSQLPAIFHDKVTVLHDGVDTAYYCPDSTARIDLPDGRSLTVDDEVVTYVARGMEDYRGFPQFMEAIAALQKRRPHMHTVLLGADRVAYGARQPDGKGLKNWALKTFEFDTNRLHFLGVQPFGTFRNLMQVSSAHVYLTVPFVLSWSLMEAMSCGALIVGSDTAPVREVIKDGENGALVPFFEPEVLADRLDRVLQRPDDFLEQRKQARHTIVTQYGVEDILPRQRTLIEDVASGRLGV</sequence>
<dbReference type="Pfam" id="PF12000">
    <property type="entry name" value="Glyco_trans_4_3"/>
    <property type="match status" value="1"/>
</dbReference>
<keyword evidence="1 4" id="KW-0808">Transferase</keyword>
<dbReference type="InterPro" id="IPR022623">
    <property type="entry name" value="Glyco_trans_4"/>
</dbReference>
<reference evidence="4 5" key="1">
    <citation type="submission" date="2018-10" db="EMBL/GenBank/DDBJ databases">
        <title>Genomic Encyclopedia of Archaeal and Bacterial Type Strains, Phase II (KMG-II): from individual species to whole genera.</title>
        <authorList>
            <person name="Goeker M."/>
        </authorList>
    </citation>
    <scope>NUCLEOTIDE SEQUENCE [LARGE SCALE GENOMIC DNA]</scope>
    <source>
        <strain evidence="4 5">DSM 25217</strain>
    </source>
</reference>
<dbReference type="Gene3D" id="3.40.50.2000">
    <property type="entry name" value="Glycogen Phosphorylase B"/>
    <property type="match status" value="1"/>
</dbReference>
<dbReference type="GO" id="GO:0009103">
    <property type="term" value="P:lipopolysaccharide biosynthetic process"/>
    <property type="evidence" value="ECO:0007669"/>
    <property type="project" value="TreeGrafter"/>
</dbReference>
<keyword evidence="5" id="KW-1185">Reference proteome</keyword>
<dbReference type="InterPro" id="IPR001296">
    <property type="entry name" value="Glyco_trans_1"/>
</dbReference>
<gene>
    <name evidence="4" type="ORF">BXY39_0946</name>
</gene>
<feature type="domain" description="Glycosyl transferase family 1" evidence="2">
    <location>
        <begin position="211"/>
        <end position="376"/>
    </location>
</feature>
<dbReference type="Pfam" id="PF00534">
    <property type="entry name" value="Glycos_transf_1"/>
    <property type="match status" value="1"/>
</dbReference>
<dbReference type="PANTHER" id="PTHR46401:SF2">
    <property type="entry name" value="GLYCOSYLTRANSFERASE WBBK-RELATED"/>
    <property type="match status" value="1"/>
</dbReference>
<dbReference type="OrthoDB" id="9793726at2"/>
<dbReference type="Proteomes" id="UP000271227">
    <property type="component" value="Unassembled WGS sequence"/>
</dbReference>
<dbReference type="InParanoid" id="A0A3M0CV38"/>
<protein>
    <submittedName>
        <fullName evidence="4">Glycosyltransferase involved in cell wall biosynthesis</fullName>
    </submittedName>
</protein>
<proteinExistence type="predicted"/>
<name>A0A3M0CV38_9PROT</name>
<feature type="domain" description="Glycosyl transferase family 4" evidence="3">
    <location>
        <begin position="37"/>
        <end position="191"/>
    </location>
</feature>
<dbReference type="AlphaFoldDB" id="A0A3M0CV38"/>
<dbReference type="PANTHER" id="PTHR46401">
    <property type="entry name" value="GLYCOSYLTRANSFERASE WBBK-RELATED"/>
    <property type="match status" value="1"/>
</dbReference>